<keyword evidence="6" id="KW-0227">DNA damage</keyword>
<dbReference type="InterPro" id="IPR036388">
    <property type="entry name" value="WH-like_DNA-bd_sf"/>
</dbReference>
<dbReference type="SUPFAM" id="SSF46767">
    <property type="entry name" value="Methylated DNA-protein cysteine methyltransferase, C-terminal domain"/>
    <property type="match status" value="1"/>
</dbReference>
<comment type="catalytic activity">
    <reaction evidence="1">
        <text>a 4-O-methyl-thymidine in DNA + L-cysteinyl-[protein] = a thymidine in DNA + S-methyl-L-cysteinyl-[protein]</text>
        <dbReference type="Rhea" id="RHEA:53428"/>
        <dbReference type="Rhea" id="RHEA-COMP:10131"/>
        <dbReference type="Rhea" id="RHEA-COMP:10132"/>
        <dbReference type="Rhea" id="RHEA-COMP:13555"/>
        <dbReference type="Rhea" id="RHEA-COMP:13556"/>
        <dbReference type="ChEBI" id="CHEBI:29950"/>
        <dbReference type="ChEBI" id="CHEBI:82612"/>
        <dbReference type="ChEBI" id="CHEBI:137386"/>
        <dbReference type="ChEBI" id="CHEBI:137387"/>
        <dbReference type="EC" id="2.1.1.63"/>
    </reaction>
</comment>
<evidence type="ECO:0000259" key="9">
    <source>
        <dbReference type="Pfam" id="PF01035"/>
    </source>
</evidence>
<evidence type="ECO:0000256" key="8">
    <source>
        <dbReference type="ARBA" id="ARBA00049348"/>
    </source>
</evidence>
<reference evidence="10 11" key="1">
    <citation type="submission" date="2019-02" db="EMBL/GenBank/DDBJ databases">
        <title>Deep-cultivation of Planctomycetes and their phenomic and genomic characterization uncovers novel biology.</title>
        <authorList>
            <person name="Wiegand S."/>
            <person name="Jogler M."/>
            <person name="Boedeker C."/>
            <person name="Pinto D."/>
            <person name="Vollmers J."/>
            <person name="Rivas-Marin E."/>
            <person name="Kohn T."/>
            <person name="Peeters S.H."/>
            <person name="Heuer A."/>
            <person name="Rast P."/>
            <person name="Oberbeckmann S."/>
            <person name="Bunk B."/>
            <person name="Jeske O."/>
            <person name="Meyerdierks A."/>
            <person name="Storesund J.E."/>
            <person name="Kallscheuer N."/>
            <person name="Luecker S."/>
            <person name="Lage O.M."/>
            <person name="Pohl T."/>
            <person name="Merkel B.J."/>
            <person name="Hornburger P."/>
            <person name="Mueller R.-W."/>
            <person name="Bruemmer F."/>
            <person name="Labrenz M."/>
            <person name="Spormann A.M."/>
            <person name="Op Den Camp H."/>
            <person name="Overmann J."/>
            <person name="Amann R."/>
            <person name="Jetten M.S.M."/>
            <person name="Mascher T."/>
            <person name="Medema M.H."/>
            <person name="Devos D.P."/>
            <person name="Kaster A.-K."/>
            <person name="Ovreas L."/>
            <person name="Rohde M."/>
            <person name="Galperin M.Y."/>
            <person name="Jogler C."/>
        </authorList>
    </citation>
    <scope>NUCLEOTIDE SEQUENCE [LARGE SCALE GENOMIC DNA]</scope>
    <source>
        <strain evidence="10 11">KOR42</strain>
    </source>
</reference>
<organism evidence="10 11">
    <name type="scientific">Thalassoglobus neptunius</name>
    <dbReference type="NCBI Taxonomy" id="1938619"/>
    <lineage>
        <taxon>Bacteria</taxon>
        <taxon>Pseudomonadati</taxon>
        <taxon>Planctomycetota</taxon>
        <taxon>Planctomycetia</taxon>
        <taxon>Planctomycetales</taxon>
        <taxon>Planctomycetaceae</taxon>
        <taxon>Thalassoglobus</taxon>
    </lineage>
</organism>
<dbReference type="GO" id="GO:0006281">
    <property type="term" value="P:DNA repair"/>
    <property type="evidence" value="ECO:0007669"/>
    <property type="project" value="UniProtKB-KW"/>
</dbReference>
<sequence length="192" mass="20688">MIDATSPHSFAVFRTDLGWMGARLGKSGIKSLTFGHLTEESAWESLEVSQRERAFPPPAWWKDAHNLLVEYASGEPVDLTQIPVEAGEKTAFQQRVVYQLQKVPYGQVVTYRELAARAGSPGAARAVGNQMAKNCLPLIIPCHRVIGSGGKLGGFSAPQGLDMKRHLLSMEGCSPDSFAAAADSPTSSLVFT</sequence>
<comment type="caution">
    <text evidence="10">The sequence shown here is derived from an EMBL/GenBank/DDBJ whole genome shotgun (WGS) entry which is preliminary data.</text>
</comment>
<evidence type="ECO:0000256" key="4">
    <source>
        <dbReference type="ARBA" id="ARBA00022603"/>
    </source>
</evidence>
<dbReference type="AlphaFoldDB" id="A0A5C5X1Z2"/>
<dbReference type="InterPro" id="IPR036217">
    <property type="entry name" value="MethylDNA_cys_MeTrfase_DNAb"/>
</dbReference>
<dbReference type="GO" id="GO:0032259">
    <property type="term" value="P:methylation"/>
    <property type="evidence" value="ECO:0007669"/>
    <property type="project" value="UniProtKB-KW"/>
</dbReference>
<dbReference type="Pfam" id="PF01035">
    <property type="entry name" value="DNA_binding_1"/>
    <property type="match status" value="1"/>
</dbReference>
<evidence type="ECO:0000256" key="5">
    <source>
        <dbReference type="ARBA" id="ARBA00022679"/>
    </source>
</evidence>
<keyword evidence="5 10" id="KW-0808">Transferase</keyword>
<dbReference type="PROSITE" id="PS00374">
    <property type="entry name" value="MGMT"/>
    <property type="match status" value="1"/>
</dbReference>
<dbReference type="InterPro" id="IPR001497">
    <property type="entry name" value="MethylDNA_cys_MeTrfase_AS"/>
</dbReference>
<accession>A0A5C5X1Z2</accession>
<keyword evidence="11" id="KW-1185">Reference proteome</keyword>
<dbReference type="InterPro" id="IPR014048">
    <property type="entry name" value="MethylDNA_cys_MeTrfase_DNA-bd"/>
</dbReference>
<evidence type="ECO:0000256" key="3">
    <source>
        <dbReference type="ARBA" id="ARBA00011918"/>
    </source>
</evidence>
<evidence type="ECO:0000256" key="7">
    <source>
        <dbReference type="ARBA" id="ARBA00023204"/>
    </source>
</evidence>
<name>A0A5C5X1Z2_9PLAN</name>
<dbReference type="Proteomes" id="UP000317243">
    <property type="component" value="Unassembled WGS sequence"/>
</dbReference>
<proteinExistence type="inferred from homology"/>
<dbReference type="EC" id="2.1.1.63" evidence="3"/>
<protein>
    <recommendedName>
        <fullName evidence="3">methylated-DNA--[protein]-cysteine S-methyltransferase</fullName>
        <ecNumber evidence="3">2.1.1.63</ecNumber>
    </recommendedName>
</protein>
<feature type="domain" description="Methylated-DNA-[protein]-cysteine S-methyltransferase DNA binding" evidence="9">
    <location>
        <begin position="91"/>
        <end position="172"/>
    </location>
</feature>
<dbReference type="NCBIfam" id="TIGR00589">
    <property type="entry name" value="ogt"/>
    <property type="match status" value="1"/>
</dbReference>
<evidence type="ECO:0000256" key="6">
    <source>
        <dbReference type="ARBA" id="ARBA00022763"/>
    </source>
</evidence>
<dbReference type="RefSeq" id="WP_146506935.1">
    <property type="nucleotide sequence ID" value="NZ_SIHI01000001.1"/>
</dbReference>
<dbReference type="PANTHER" id="PTHR10815">
    <property type="entry name" value="METHYLATED-DNA--PROTEIN-CYSTEINE METHYLTRANSFERASE"/>
    <property type="match status" value="1"/>
</dbReference>
<gene>
    <name evidence="10" type="primary">ogt</name>
    <name evidence="10" type="ORF">KOR42_04050</name>
</gene>
<evidence type="ECO:0000313" key="11">
    <source>
        <dbReference type="Proteomes" id="UP000317243"/>
    </source>
</evidence>
<dbReference type="FunFam" id="1.10.10.10:FF:000214">
    <property type="entry name" value="Methylated-DNA--protein-cysteine methyltransferase"/>
    <property type="match status" value="1"/>
</dbReference>
<comment type="catalytic activity">
    <reaction evidence="8">
        <text>a 6-O-methyl-2'-deoxyguanosine in DNA + L-cysteinyl-[protein] = S-methyl-L-cysteinyl-[protein] + a 2'-deoxyguanosine in DNA</text>
        <dbReference type="Rhea" id="RHEA:24000"/>
        <dbReference type="Rhea" id="RHEA-COMP:10131"/>
        <dbReference type="Rhea" id="RHEA-COMP:10132"/>
        <dbReference type="Rhea" id="RHEA-COMP:11367"/>
        <dbReference type="Rhea" id="RHEA-COMP:11368"/>
        <dbReference type="ChEBI" id="CHEBI:29950"/>
        <dbReference type="ChEBI" id="CHEBI:82612"/>
        <dbReference type="ChEBI" id="CHEBI:85445"/>
        <dbReference type="ChEBI" id="CHEBI:85448"/>
        <dbReference type="EC" id="2.1.1.63"/>
    </reaction>
</comment>
<dbReference type="PANTHER" id="PTHR10815:SF13">
    <property type="entry name" value="METHYLATED-DNA--PROTEIN-CYSTEINE METHYLTRANSFERASE"/>
    <property type="match status" value="1"/>
</dbReference>
<evidence type="ECO:0000313" key="10">
    <source>
        <dbReference type="EMBL" id="TWT57047.1"/>
    </source>
</evidence>
<evidence type="ECO:0000256" key="1">
    <source>
        <dbReference type="ARBA" id="ARBA00001286"/>
    </source>
</evidence>
<keyword evidence="4 10" id="KW-0489">Methyltransferase</keyword>
<evidence type="ECO:0000256" key="2">
    <source>
        <dbReference type="ARBA" id="ARBA00008711"/>
    </source>
</evidence>
<dbReference type="CDD" id="cd06445">
    <property type="entry name" value="ATase"/>
    <property type="match status" value="1"/>
</dbReference>
<dbReference type="Gene3D" id="1.10.10.10">
    <property type="entry name" value="Winged helix-like DNA-binding domain superfamily/Winged helix DNA-binding domain"/>
    <property type="match status" value="1"/>
</dbReference>
<dbReference type="OrthoDB" id="9783680at2"/>
<dbReference type="GO" id="GO:0003908">
    <property type="term" value="F:methylated-DNA-[protein]-cysteine S-methyltransferase activity"/>
    <property type="evidence" value="ECO:0007669"/>
    <property type="project" value="UniProtKB-EC"/>
</dbReference>
<comment type="similarity">
    <text evidence="2">Belongs to the MGMT family.</text>
</comment>
<keyword evidence="7" id="KW-0234">DNA repair</keyword>
<dbReference type="EMBL" id="SIHI01000001">
    <property type="protein sequence ID" value="TWT57047.1"/>
    <property type="molecule type" value="Genomic_DNA"/>
</dbReference>